<dbReference type="InterPro" id="IPR000372">
    <property type="entry name" value="LRRNT"/>
</dbReference>
<evidence type="ECO:0000313" key="7">
    <source>
        <dbReference type="EMBL" id="OQR73613.1"/>
    </source>
</evidence>
<dbReference type="SMART" id="SM00013">
    <property type="entry name" value="LRRNT"/>
    <property type="match status" value="1"/>
</dbReference>
<dbReference type="Proteomes" id="UP000192247">
    <property type="component" value="Unassembled WGS sequence"/>
</dbReference>
<dbReference type="OrthoDB" id="6343311at2759"/>
<protein>
    <submittedName>
        <fullName evidence="7">Protein singed wings 2-like</fullName>
    </submittedName>
</protein>
<dbReference type="InParanoid" id="A0A1V9XJP2"/>
<dbReference type="AlphaFoldDB" id="A0A1V9XJP2"/>
<dbReference type="SMART" id="SM00082">
    <property type="entry name" value="LRRCT"/>
    <property type="match status" value="1"/>
</dbReference>
<keyword evidence="2" id="KW-0732">Signal</keyword>
<dbReference type="SUPFAM" id="SSF52058">
    <property type="entry name" value="L domain-like"/>
    <property type="match status" value="1"/>
</dbReference>
<keyword evidence="4" id="KW-0812">Transmembrane</keyword>
<evidence type="ECO:0000259" key="6">
    <source>
        <dbReference type="SMART" id="SM00082"/>
    </source>
</evidence>
<evidence type="ECO:0000313" key="8">
    <source>
        <dbReference type="Proteomes" id="UP000192247"/>
    </source>
</evidence>
<evidence type="ECO:0000256" key="4">
    <source>
        <dbReference type="SAM" id="Phobius"/>
    </source>
</evidence>
<evidence type="ECO:0000256" key="2">
    <source>
        <dbReference type="ARBA" id="ARBA00022729"/>
    </source>
</evidence>
<proteinExistence type="predicted"/>
<dbReference type="PANTHER" id="PTHR24369">
    <property type="entry name" value="ANTIGEN BSP, PUTATIVE-RELATED"/>
    <property type="match status" value="1"/>
</dbReference>
<feature type="transmembrane region" description="Helical" evidence="4">
    <location>
        <begin position="240"/>
        <end position="261"/>
    </location>
</feature>
<accession>A0A1V9XJP2</accession>
<keyword evidence="4" id="KW-0472">Membrane</keyword>
<dbReference type="Gene3D" id="3.80.10.10">
    <property type="entry name" value="Ribonuclease Inhibitor"/>
    <property type="match status" value="1"/>
</dbReference>
<dbReference type="Pfam" id="PF00560">
    <property type="entry name" value="LRR_1"/>
    <property type="match status" value="1"/>
</dbReference>
<gene>
    <name evidence="7" type="ORF">BIW11_09624</name>
</gene>
<dbReference type="GO" id="GO:0005886">
    <property type="term" value="C:plasma membrane"/>
    <property type="evidence" value="ECO:0007669"/>
    <property type="project" value="TreeGrafter"/>
</dbReference>
<organism evidence="7 8">
    <name type="scientific">Tropilaelaps mercedesae</name>
    <dbReference type="NCBI Taxonomy" id="418985"/>
    <lineage>
        <taxon>Eukaryota</taxon>
        <taxon>Metazoa</taxon>
        <taxon>Ecdysozoa</taxon>
        <taxon>Arthropoda</taxon>
        <taxon>Chelicerata</taxon>
        <taxon>Arachnida</taxon>
        <taxon>Acari</taxon>
        <taxon>Parasitiformes</taxon>
        <taxon>Mesostigmata</taxon>
        <taxon>Gamasina</taxon>
        <taxon>Dermanyssoidea</taxon>
        <taxon>Laelapidae</taxon>
        <taxon>Tropilaelaps</taxon>
    </lineage>
</organism>
<reference evidence="7 8" key="1">
    <citation type="journal article" date="2017" name="Gigascience">
        <title>Draft genome of the honey bee ectoparasitic mite, Tropilaelaps mercedesae, is shaped by the parasitic life history.</title>
        <authorList>
            <person name="Dong X."/>
            <person name="Armstrong S.D."/>
            <person name="Xia D."/>
            <person name="Makepeace B.L."/>
            <person name="Darby A.C."/>
            <person name="Kadowaki T."/>
        </authorList>
    </citation>
    <scope>NUCLEOTIDE SEQUENCE [LARGE SCALE GENOMIC DNA]</scope>
    <source>
        <strain evidence="7">Wuxi-XJTLU</strain>
    </source>
</reference>
<name>A0A1V9XJP2_9ACAR</name>
<dbReference type="PANTHER" id="PTHR24369:SF210">
    <property type="entry name" value="CHAOPTIN-RELATED"/>
    <property type="match status" value="1"/>
</dbReference>
<keyword evidence="8" id="KW-1185">Reference proteome</keyword>
<dbReference type="InterPro" id="IPR032675">
    <property type="entry name" value="LRR_dom_sf"/>
</dbReference>
<keyword evidence="1" id="KW-0433">Leucine-rich repeat</keyword>
<evidence type="ECO:0000256" key="3">
    <source>
        <dbReference type="ARBA" id="ARBA00022737"/>
    </source>
</evidence>
<sequence>HFPLVAERGQNVGKCRLHLERNPLSCKENDHLVVKQRTREMLVHTPHCDHNGTLVQFWFYNIKLCEVCTCSIRFDVYVDCSQRGLKELPGELPRETTHLNVSGNEIISLRTPDVVEGYKTLKHLDASWNRIERVDDYGPHICSLVMLDLSHNRLHNFPEPLVKQLIDILNCRPLLTMGKILLAHNPWTCDCDLRPFKQFLGVKAREIVDFSSVRCEMQKESVWSVDEAQLCPPPLYKLNLWDVAICVMLLLTTIIISKTVADHYRQKQTGKLPKFFKF</sequence>
<dbReference type="InterPro" id="IPR050541">
    <property type="entry name" value="LRR_TM_domain-containing"/>
</dbReference>
<feature type="domain" description="LRRCT" evidence="6">
    <location>
        <begin position="185"/>
        <end position="232"/>
    </location>
</feature>
<dbReference type="InterPro" id="IPR001611">
    <property type="entry name" value="Leu-rich_rpt"/>
</dbReference>
<keyword evidence="4" id="KW-1133">Transmembrane helix</keyword>
<comment type="caution">
    <text evidence="7">The sequence shown here is derived from an EMBL/GenBank/DDBJ whole genome shotgun (WGS) entry which is preliminary data.</text>
</comment>
<dbReference type="STRING" id="418985.A0A1V9XJP2"/>
<evidence type="ECO:0000259" key="5">
    <source>
        <dbReference type="SMART" id="SM00013"/>
    </source>
</evidence>
<dbReference type="EMBL" id="MNPL01009649">
    <property type="protein sequence ID" value="OQR73613.1"/>
    <property type="molecule type" value="Genomic_DNA"/>
</dbReference>
<feature type="non-terminal residue" evidence="7">
    <location>
        <position position="1"/>
    </location>
</feature>
<dbReference type="InterPro" id="IPR000483">
    <property type="entry name" value="Cys-rich_flank_reg_C"/>
</dbReference>
<keyword evidence="3" id="KW-0677">Repeat</keyword>
<evidence type="ECO:0000256" key="1">
    <source>
        <dbReference type="ARBA" id="ARBA00022614"/>
    </source>
</evidence>
<feature type="domain" description="LRRNT" evidence="5">
    <location>
        <begin position="64"/>
        <end position="98"/>
    </location>
</feature>